<name>A0A9D3ZHK5_9ROSI</name>
<organism evidence="2 3">
    <name type="scientific">Gossypium stocksii</name>
    <dbReference type="NCBI Taxonomy" id="47602"/>
    <lineage>
        <taxon>Eukaryota</taxon>
        <taxon>Viridiplantae</taxon>
        <taxon>Streptophyta</taxon>
        <taxon>Embryophyta</taxon>
        <taxon>Tracheophyta</taxon>
        <taxon>Spermatophyta</taxon>
        <taxon>Magnoliopsida</taxon>
        <taxon>eudicotyledons</taxon>
        <taxon>Gunneridae</taxon>
        <taxon>Pentapetalae</taxon>
        <taxon>rosids</taxon>
        <taxon>malvids</taxon>
        <taxon>Malvales</taxon>
        <taxon>Malvaceae</taxon>
        <taxon>Malvoideae</taxon>
        <taxon>Gossypium</taxon>
    </lineage>
</organism>
<dbReference type="EMBL" id="JAIQCV010000012">
    <property type="protein sequence ID" value="KAH1038560.1"/>
    <property type="molecule type" value="Genomic_DNA"/>
</dbReference>
<evidence type="ECO:0000313" key="3">
    <source>
        <dbReference type="Proteomes" id="UP000828251"/>
    </source>
</evidence>
<proteinExistence type="predicted"/>
<evidence type="ECO:0000313" key="2">
    <source>
        <dbReference type="EMBL" id="KAH1038560.1"/>
    </source>
</evidence>
<gene>
    <name evidence="2" type="ORF">J1N35_040303</name>
</gene>
<evidence type="ECO:0000256" key="1">
    <source>
        <dbReference type="SAM" id="MobiDB-lite"/>
    </source>
</evidence>
<dbReference type="AlphaFoldDB" id="A0A9D3ZHK5"/>
<feature type="compositionally biased region" description="Polar residues" evidence="1">
    <location>
        <begin position="95"/>
        <end position="106"/>
    </location>
</feature>
<feature type="region of interest" description="Disordered" evidence="1">
    <location>
        <begin position="95"/>
        <end position="133"/>
    </location>
</feature>
<comment type="caution">
    <text evidence="2">The sequence shown here is derived from an EMBL/GenBank/DDBJ whole genome shotgun (WGS) entry which is preliminary data.</text>
</comment>
<keyword evidence="3" id="KW-1185">Reference proteome</keyword>
<feature type="compositionally biased region" description="Basic residues" evidence="1">
    <location>
        <begin position="116"/>
        <end position="133"/>
    </location>
</feature>
<sequence>MTAPADGSSPDRGIGFLRKVQQFTKHDTVKLGDHNFLLWKQQVMLILEGYGLHEFVLGTVAIPPQSVVDNNGTLVPNPKFLVHKHVSLQANIVQQRGTTDSNTGQSDRAFGLSYKGRGRSSRGRGRGRKFFSQ</sequence>
<evidence type="ECO:0008006" key="4">
    <source>
        <dbReference type="Google" id="ProtNLM"/>
    </source>
</evidence>
<protein>
    <recommendedName>
        <fullName evidence="4">Retrotransposon Copia-like N-terminal domain-containing protein</fullName>
    </recommendedName>
</protein>
<accession>A0A9D3ZHK5</accession>
<reference evidence="2 3" key="1">
    <citation type="journal article" date="2021" name="Plant Biotechnol. J.">
        <title>Multi-omics assisted identification of the key and species-specific regulatory components of drought-tolerant mechanisms in Gossypium stocksii.</title>
        <authorList>
            <person name="Yu D."/>
            <person name="Ke L."/>
            <person name="Zhang D."/>
            <person name="Wu Y."/>
            <person name="Sun Y."/>
            <person name="Mei J."/>
            <person name="Sun J."/>
            <person name="Sun Y."/>
        </authorList>
    </citation>
    <scope>NUCLEOTIDE SEQUENCE [LARGE SCALE GENOMIC DNA]</scope>
    <source>
        <strain evidence="3">cv. E1</strain>
        <tissue evidence="2">Leaf</tissue>
    </source>
</reference>
<dbReference type="Proteomes" id="UP000828251">
    <property type="component" value="Unassembled WGS sequence"/>
</dbReference>
<dbReference type="OrthoDB" id="1749397at2759"/>